<accession>A0ABW6W145</accession>
<sequence length="235" mass="24116">MRISRRWTAAGQLSRWAAAGQLSRWAAAGQLSRWAAAGQLRRGATAGALVVALLGVAACTGTAPGGPTAAGSAPPGAAPTGTPPSPTASPTGGPQAAPVQVPDVLRFTGTTLGGAAFDAAQLAGRPVVLWFWAPWCATCASQAWTVAEIAPKYRDTVPIVGVAGLGERKAMKEFVTEFELDGTPQIEDSKGVLWKRFKVTEQSIFVVIDRSGTVVHQGFLDGEALTARVAALAGA</sequence>
<dbReference type="Gene3D" id="3.40.30.10">
    <property type="entry name" value="Glutaredoxin"/>
    <property type="match status" value="1"/>
</dbReference>
<dbReference type="EMBL" id="JBIAZM010000012">
    <property type="protein sequence ID" value="MFF5203268.1"/>
    <property type="molecule type" value="Genomic_DNA"/>
</dbReference>
<evidence type="ECO:0000313" key="4">
    <source>
        <dbReference type="Proteomes" id="UP001602287"/>
    </source>
</evidence>
<dbReference type="InterPro" id="IPR036249">
    <property type="entry name" value="Thioredoxin-like_sf"/>
</dbReference>
<dbReference type="RefSeq" id="WP_357636688.1">
    <property type="nucleotide sequence ID" value="NZ_JBEZFX010000004.1"/>
</dbReference>
<keyword evidence="4" id="KW-1185">Reference proteome</keyword>
<dbReference type="PANTHER" id="PTHR42852:SF17">
    <property type="entry name" value="THIOREDOXIN-LIKE PROTEIN HI_1115"/>
    <property type="match status" value="1"/>
</dbReference>
<dbReference type="PANTHER" id="PTHR42852">
    <property type="entry name" value="THIOL:DISULFIDE INTERCHANGE PROTEIN DSBE"/>
    <property type="match status" value="1"/>
</dbReference>
<reference evidence="3 4" key="1">
    <citation type="submission" date="2024-10" db="EMBL/GenBank/DDBJ databases">
        <title>The Natural Products Discovery Center: Release of the First 8490 Sequenced Strains for Exploring Actinobacteria Biosynthetic Diversity.</title>
        <authorList>
            <person name="Kalkreuter E."/>
            <person name="Kautsar S.A."/>
            <person name="Yang D."/>
            <person name="Bader C.D."/>
            <person name="Teijaro C.N."/>
            <person name="Fluegel L."/>
            <person name="Davis C.M."/>
            <person name="Simpson J.R."/>
            <person name="Lauterbach L."/>
            <person name="Steele A.D."/>
            <person name="Gui C."/>
            <person name="Meng S."/>
            <person name="Li G."/>
            <person name="Viehrig K."/>
            <person name="Ye F."/>
            <person name="Su P."/>
            <person name="Kiefer A.F."/>
            <person name="Nichols A."/>
            <person name="Cepeda A.J."/>
            <person name="Yan W."/>
            <person name="Fan B."/>
            <person name="Jiang Y."/>
            <person name="Adhikari A."/>
            <person name="Zheng C.-J."/>
            <person name="Schuster L."/>
            <person name="Cowan T.M."/>
            <person name="Smanski M.J."/>
            <person name="Chevrette M.G."/>
            <person name="De Carvalho L.P.S."/>
            <person name="Shen B."/>
        </authorList>
    </citation>
    <scope>NUCLEOTIDE SEQUENCE [LARGE SCALE GENOMIC DNA]</scope>
    <source>
        <strain evidence="3 4">NPDC000140</strain>
    </source>
</reference>
<dbReference type="PROSITE" id="PS00194">
    <property type="entry name" value="THIOREDOXIN_1"/>
    <property type="match status" value="1"/>
</dbReference>
<name>A0ABW6W145_9ACTN</name>
<evidence type="ECO:0000256" key="1">
    <source>
        <dbReference type="SAM" id="MobiDB-lite"/>
    </source>
</evidence>
<proteinExistence type="predicted"/>
<dbReference type="InterPro" id="IPR000866">
    <property type="entry name" value="AhpC/TSA"/>
</dbReference>
<dbReference type="InterPro" id="IPR013766">
    <property type="entry name" value="Thioredoxin_domain"/>
</dbReference>
<organism evidence="3 4">
    <name type="scientific">Micromonospora parva</name>
    <dbReference type="NCBI Taxonomy" id="1464048"/>
    <lineage>
        <taxon>Bacteria</taxon>
        <taxon>Bacillati</taxon>
        <taxon>Actinomycetota</taxon>
        <taxon>Actinomycetes</taxon>
        <taxon>Micromonosporales</taxon>
        <taxon>Micromonosporaceae</taxon>
        <taxon>Micromonospora</taxon>
    </lineage>
</organism>
<dbReference type="InterPro" id="IPR017937">
    <property type="entry name" value="Thioredoxin_CS"/>
</dbReference>
<evidence type="ECO:0000313" key="3">
    <source>
        <dbReference type="EMBL" id="MFF5203268.1"/>
    </source>
</evidence>
<dbReference type="Pfam" id="PF00578">
    <property type="entry name" value="AhpC-TSA"/>
    <property type="match status" value="1"/>
</dbReference>
<dbReference type="InterPro" id="IPR050553">
    <property type="entry name" value="Thioredoxin_ResA/DsbE_sf"/>
</dbReference>
<feature type="compositionally biased region" description="Low complexity" evidence="1">
    <location>
        <begin position="66"/>
        <end position="80"/>
    </location>
</feature>
<dbReference type="GeneID" id="95369399"/>
<feature type="domain" description="Thioredoxin" evidence="2">
    <location>
        <begin position="90"/>
        <end position="234"/>
    </location>
</feature>
<comment type="caution">
    <text evidence="3">The sequence shown here is derived from an EMBL/GenBank/DDBJ whole genome shotgun (WGS) entry which is preliminary data.</text>
</comment>
<dbReference type="Proteomes" id="UP001602287">
    <property type="component" value="Unassembled WGS sequence"/>
</dbReference>
<dbReference type="SUPFAM" id="SSF52833">
    <property type="entry name" value="Thioredoxin-like"/>
    <property type="match status" value="1"/>
</dbReference>
<feature type="region of interest" description="Disordered" evidence="1">
    <location>
        <begin position="66"/>
        <end position="98"/>
    </location>
</feature>
<protein>
    <submittedName>
        <fullName evidence="3">TlpA family protein disulfide reductase</fullName>
    </submittedName>
</protein>
<gene>
    <name evidence="3" type="ORF">ACFY3B_27075</name>
</gene>
<evidence type="ECO:0000259" key="2">
    <source>
        <dbReference type="PROSITE" id="PS51352"/>
    </source>
</evidence>
<dbReference type="PROSITE" id="PS51352">
    <property type="entry name" value="THIOREDOXIN_2"/>
    <property type="match status" value="1"/>
</dbReference>